<evidence type="ECO:0000256" key="1">
    <source>
        <dbReference type="SAM" id="MobiDB-lite"/>
    </source>
</evidence>
<reference evidence="2 3" key="1">
    <citation type="journal article" date="2022" name="Nat. Genet.">
        <title>Improved pea reference genome and pan-genome highlight genomic features and evolutionary characteristics.</title>
        <authorList>
            <person name="Yang T."/>
            <person name="Liu R."/>
            <person name="Luo Y."/>
            <person name="Hu S."/>
            <person name="Wang D."/>
            <person name="Wang C."/>
            <person name="Pandey M.K."/>
            <person name="Ge S."/>
            <person name="Xu Q."/>
            <person name="Li N."/>
            <person name="Li G."/>
            <person name="Huang Y."/>
            <person name="Saxena R.K."/>
            <person name="Ji Y."/>
            <person name="Li M."/>
            <person name="Yan X."/>
            <person name="He Y."/>
            <person name="Liu Y."/>
            <person name="Wang X."/>
            <person name="Xiang C."/>
            <person name="Varshney R.K."/>
            <person name="Ding H."/>
            <person name="Gao S."/>
            <person name="Zong X."/>
        </authorList>
    </citation>
    <scope>NUCLEOTIDE SEQUENCE [LARGE SCALE GENOMIC DNA]</scope>
    <source>
        <strain evidence="2 3">cv. Zhongwan 6</strain>
    </source>
</reference>
<proteinExistence type="predicted"/>
<name>A0A9D5AQI3_PEA</name>
<sequence length="118" mass="13310">MITEAGSQNNVTYHMDTSSDDSDGKSEESSKDTEDESFESDDSDDHVPLYCEKTITFASKAKKKCSERVLHKDQDSVQLIDVQNGKTYECDVYTANREINEKYIANGWCCGGNRISNY</sequence>
<organism evidence="2 3">
    <name type="scientific">Pisum sativum</name>
    <name type="common">Garden pea</name>
    <name type="synonym">Lathyrus oleraceus</name>
    <dbReference type="NCBI Taxonomy" id="3888"/>
    <lineage>
        <taxon>Eukaryota</taxon>
        <taxon>Viridiplantae</taxon>
        <taxon>Streptophyta</taxon>
        <taxon>Embryophyta</taxon>
        <taxon>Tracheophyta</taxon>
        <taxon>Spermatophyta</taxon>
        <taxon>Magnoliopsida</taxon>
        <taxon>eudicotyledons</taxon>
        <taxon>Gunneridae</taxon>
        <taxon>Pentapetalae</taxon>
        <taxon>rosids</taxon>
        <taxon>fabids</taxon>
        <taxon>Fabales</taxon>
        <taxon>Fabaceae</taxon>
        <taxon>Papilionoideae</taxon>
        <taxon>50 kb inversion clade</taxon>
        <taxon>NPAAA clade</taxon>
        <taxon>Hologalegina</taxon>
        <taxon>IRL clade</taxon>
        <taxon>Fabeae</taxon>
        <taxon>Lathyrus</taxon>
    </lineage>
</organism>
<dbReference type="Proteomes" id="UP001058974">
    <property type="component" value="Chromosome 4"/>
</dbReference>
<comment type="caution">
    <text evidence="2">The sequence shown here is derived from an EMBL/GenBank/DDBJ whole genome shotgun (WGS) entry which is preliminary data.</text>
</comment>
<evidence type="ECO:0000313" key="2">
    <source>
        <dbReference type="EMBL" id="KAI5415389.1"/>
    </source>
</evidence>
<feature type="compositionally biased region" description="Polar residues" evidence="1">
    <location>
        <begin position="1"/>
        <end position="12"/>
    </location>
</feature>
<feature type="compositionally biased region" description="Basic and acidic residues" evidence="1">
    <location>
        <begin position="22"/>
        <end position="32"/>
    </location>
</feature>
<accession>A0A9D5AQI3</accession>
<evidence type="ECO:0000313" key="3">
    <source>
        <dbReference type="Proteomes" id="UP001058974"/>
    </source>
</evidence>
<dbReference type="EMBL" id="JAMSHJ010000004">
    <property type="protein sequence ID" value="KAI5415389.1"/>
    <property type="molecule type" value="Genomic_DNA"/>
</dbReference>
<keyword evidence="3" id="KW-1185">Reference proteome</keyword>
<gene>
    <name evidence="2" type="ORF">KIW84_040729</name>
</gene>
<dbReference type="AlphaFoldDB" id="A0A9D5AQI3"/>
<protein>
    <submittedName>
        <fullName evidence="2">Uncharacterized protein</fullName>
    </submittedName>
</protein>
<feature type="region of interest" description="Disordered" evidence="1">
    <location>
        <begin position="1"/>
        <end position="46"/>
    </location>
</feature>
<dbReference type="Gramene" id="Psat04G0072900-T1">
    <property type="protein sequence ID" value="KAI5415389.1"/>
    <property type="gene ID" value="KIW84_040729"/>
</dbReference>
<feature type="compositionally biased region" description="Acidic residues" evidence="1">
    <location>
        <begin position="33"/>
        <end position="44"/>
    </location>
</feature>